<dbReference type="InterPro" id="IPR020945">
    <property type="entry name" value="DMSO/NO3_reduct_chaperone"/>
</dbReference>
<dbReference type="Gene3D" id="1.10.3480.10">
    <property type="entry name" value="TorD-like"/>
    <property type="match status" value="1"/>
</dbReference>
<evidence type="ECO:0000313" key="1">
    <source>
        <dbReference type="EMBL" id="ACV21845.1"/>
    </source>
</evidence>
<gene>
    <name evidence="1" type="ordered locus">Shel_07890</name>
</gene>
<keyword evidence="2" id="KW-1185">Reference proteome</keyword>
<accession>C7N4L0</accession>
<dbReference type="Pfam" id="PF02613">
    <property type="entry name" value="Nitrate_red_del"/>
    <property type="match status" value="1"/>
</dbReference>
<protein>
    <recommendedName>
        <fullName evidence="3">Component of anaerobic dehydrogenase</fullName>
    </recommendedName>
</protein>
<dbReference type="EMBL" id="CP001684">
    <property type="protein sequence ID" value="ACV21845.1"/>
    <property type="molecule type" value="Genomic_DNA"/>
</dbReference>
<dbReference type="KEGG" id="shi:Shel_07890"/>
<name>C7N4L0_SLAHD</name>
<sequence length="210" mass="24384">MHLSAMAKLCSLLARVFSYPDRIEAQAYTSVEFLDICEGFVSEAGFPARIADDVCERFAEMSNRMDSEERGKALRVEYTQLFTLPPRPISLVGSKWVHNRTLASERKGERFAVDEVYRELGLRNKPTVRDPADHLVSELDFMHYILRAEARAWDNDDLVMARDWRQLRDDFLEYHLYELALGVAHAIDRMSSNAHMRYYAALLRLVIEHI</sequence>
<reference evidence="1 2" key="1">
    <citation type="journal article" date="2009" name="Stand. Genomic Sci.">
        <title>Complete genome sequence of Slackia heliotrinireducens type strain (RHS 1).</title>
        <authorList>
            <person name="Pukall R."/>
            <person name="Lapidus A."/>
            <person name="Nolan M."/>
            <person name="Copeland A."/>
            <person name="Glavina Del Rio T."/>
            <person name="Lucas S."/>
            <person name="Chen F."/>
            <person name="Tice H."/>
            <person name="Cheng J.F."/>
            <person name="Chertkov O."/>
            <person name="Bruce D."/>
            <person name="Goodwin L."/>
            <person name="Kuske C."/>
            <person name="Brettin T."/>
            <person name="Detter J.C."/>
            <person name="Han C."/>
            <person name="Pitluck S."/>
            <person name="Pati A."/>
            <person name="Mavrommatis K."/>
            <person name="Ivanova N."/>
            <person name="Ovchinnikova G."/>
            <person name="Chen A."/>
            <person name="Palaniappan K."/>
            <person name="Schneider S."/>
            <person name="Rohde M."/>
            <person name="Chain P."/>
            <person name="D'haeseleer P."/>
            <person name="Goker M."/>
            <person name="Bristow J."/>
            <person name="Eisen J.A."/>
            <person name="Markowitz V."/>
            <person name="Kyrpides N.C."/>
            <person name="Klenk H.P."/>
            <person name="Hugenholtz P."/>
        </authorList>
    </citation>
    <scope>NUCLEOTIDE SEQUENCE [LARGE SCALE GENOMIC DNA]</scope>
    <source>
        <strain evidence="2">ATCC 29202 / DSM 20476 / NCTC 11029 / RHS 1</strain>
    </source>
</reference>
<dbReference type="HOGENOM" id="CLU_1309425_0_0_11"/>
<dbReference type="InterPro" id="IPR036411">
    <property type="entry name" value="TorD-like_sf"/>
</dbReference>
<dbReference type="Proteomes" id="UP000002026">
    <property type="component" value="Chromosome"/>
</dbReference>
<evidence type="ECO:0008006" key="3">
    <source>
        <dbReference type="Google" id="ProtNLM"/>
    </source>
</evidence>
<dbReference type="AlphaFoldDB" id="C7N4L0"/>
<proteinExistence type="predicted"/>
<evidence type="ECO:0000313" key="2">
    <source>
        <dbReference type="Proteomes" id="UP000002026"/>
    </source>
</evidence>
<dbReference type="SUPFAM" id="SSF89155">
    <property type="entry name" value="TorD-like"/>
    <property type="match status" value="1"/>
</dbReference>
<organism evidence="1 2">
    <name type="scientific">Slackia heliotrinireducens (strain ATCC 29202 / DSM 20476 / NCTC 11029 / RHS 1)</name>
    <name type="common">Peptococcus heliotrinreducens</name>
    <dbReference type="NCBI Taxonomy" id="471855"/>
    <lineage>
        <taxon>Bacteria</taxon>
        <taxon>Bacillati</taxon>
        <taxon>Actinomycetota</taxon>
        <taxon>Coriobacteriia</taxon>
        <taxon>Eggerthellales</taxon>
        <taxon>Eggerthellaceae</taxon>
        <taxon>Slackia</taxon>
    </lineage>
</organism>
<dbReference type="eggNOG" id="COG3381">
    <property type="taxonomic scope" value="Bacteria"/>
</dbReference>
<dbReference type="STRING" id="471855.Shel_07890"/>